<dbReference type="InterPro" id="IPR047057">
    <property type="entry name" value="MerR_fam"/>
</dbReference>
<reference evidence="6" key="1">
    <citation type="submission" date="2020-02" db="EMBL/GenBank/DDBJ databases">
        <authorList>
            <person name="Meier V. D."/>
        </authorList>
    </citation>
    <scope>NUCLEOTIDE SEQUENCE</scope>
    <source>
        <strain evidence="6">AVDCRST_MAG85</strain>
    </source>
</reference>
<evidence type="ECO:0000256" key="4">
    <source>
        <dbReference type="ARBA" id="ARBA00023163"/>
    </source>
</evidence>
<dbReference type="PRINTS" id="PR00040">
    <property type="entry name" value="HTHMERR"/>
</dbReference>
<evidence type="ECO:0000256" key="3">
    <source>
        <dbReference type="ARBA" id="ARBA00023125"/>
    </source>
</evidence>
<dbReference type="GO" id="GO:0003677">
    <property type="term" value="F:DNA binding"/>
    <property type="evidence" value="ECO:0007669"/>
    <property type="project" value="UniProtKB-KW"/>
</dbReference>
<dbReference type="PROSITE" id="PS50937">
    <property type="entry name" value="HTH_MERR_2"/>
    <property type="match status" value="1"/>
</dbReference>
<gene>
    <name evidence="6" type="ORF">AVDCRST_MAG85-3460</name>
</gene>
<dbReference type="PANTHER" id="PTHR30204">
    <property type="entry name" value="REDOX-CYCLING DRUG-SENSING TRANSCRIPTIONAL ACTIVATOR SOXR"/>
    <property type="match status" value="1"/>
</dbReference>
<evidence type="ECO:0000256" key="1">
    <source>
        <dbReference type="ARBA" id="ARBA00022491"/>
    </source>
</evidence>
<keyword evidence="1" id="KW-0678">Repressor</keyword>
<dbReference type="InterPro" id="IPR000551">
    <property type="entry name" value="MerR-type_HTH_dom"/>
</dbReference>
<dbReference type="Gene3D" id="1.10.1660.10">
    <property type="match status" value="1"/>
</dbReference>
<accession>A0A6J4TPK9</accession>
<keyword evidence="3" id="KW-0238">DNA-binding</keyword>
<dbReference type="SUPFAM" id="SSF46955">
    <property type="entry name" value="Putative DNA-binding domain"/>
    <property type="match status" value="1"/>
</dbReference>
<dbReference type="GO" id="GO:0003700">
    <property type="term" value="F:DNA-binding transcription factor activity"/>
    <property type="evidence" value="ECO:0007669"/>
    <property type="project" value="InterPro"/>
</dbReference>
<proteinExistence type="predicted"/>
<dbReference type="EMBL" id="CADCVT010000381">
    <property type="protein sequence ID" value="CAA9528553.1"/>
    <property type="molecule type" value="Genomic_DNA"/>
</dbReference>
<feature type="domain" description="HTH merR-type" evidence="5">
    <location>
        <begin position="20"/>
        <end position="88"/>
    </location>
</feature>
<protein>
    <recommendedName>
        <fullName evidence="5">HTH merR-type domain-containing protein</fullName>
    </recommendedName>
</protein>
<dbReference type="SMART" id="SM00422">
    <property type="entry name" value="HTH_MERR"/>
    <property type="match status" value="1"/>
</dbReference>
<dbReference type="AlphaFoldDB" id="A0A6J4TPK9"/>
<evidence type="ECO:0000256" key="2">
    <source>
        <dbReference type="ARBA" id="ARBA00023015"/>
    </source>
</evidence>
<evidence type="ECO:0000313" key="6">
    <source>
        <dbReference type="EMBL" id="CAA9528553.1"/>
    </source>
</evidence>
<dbReference type="PANTHER" id="PTHR30204:SF69">
    <property type="entry name" value="MERR-FAMILY TRANSCRIPTIONAL REGULATOR"/>
    <property type="match status" value="1"/>
</dbReference>
<keyword evidence="2" id="KW-0805">Transcription regulation</keyword>
<sequence length="266" mass="30081">MKRGYAESVSSLTDDEDTDAVTIDEVARRTGMTVRNIRAHQARGLLPPPDVRGRTGYYGQDHVARIELIKELQADGFNLESIKKLIDAAPGNSGEVLRFTRAVREPFEDEEPEIVDVSELAERFGGDESAPRLLEQALKLGLLRDLGGGRFEQRSPRLGEAANELRRIGVSSDELYEVTKRLHRHADGAARAFIDLFLEEIWKPFEREGRPEERWPEVSESLERLRPLAGDAFLAMFQLVMTERVEAAFGREIDRMAHSGKGKRKR</sequence>
<dbReference type="Pfam" id="PF13411">
    <property type="entry name" value="MerR_1"/>
    <property type="match status" value="1"/>
</dbReference>
<keyword evidence="4" id="KW-0804">Transcription</keyword>
<organism evidence="6">
    <name type="scientific">uncultured Solirubrobacteraceae bacterium</name>
    <dbReference type="NCBI Taxonomy" id="1162706"/>
    <lineage>
        <taxon>Bacteria</taxon>
        <taxon>Bacillati</taxon>
        <taxon>Actinomycetota</taxon>
        <taxon>Thermoleophilia</taxon>
        <taxon>Solirubrobacterales</taxon>
        <taxon>Solirubrobacteraceae</taxon>
        <taxon>environmental samples</taxon>
    </lineage>
</organism>
<dbReference type="InterPro" id="IPR009061">
    <property type="entry name" value="DNA-bd_dom_put_sf"/>
</dbReference>
<name>A0A6J4TPK9_9ACTN</name>
<evidence type="ECO:0000259" key="5">
    <source>
        <dbReference type="PROSITE" id="PS50937"/>
    </source>
</evidence>